<dbReference type="SUPFAM" id="SSF74784">
    <property type="entry name" value="Translin"/>
    <property type="match status" value="1"/>
</dbReference>
<dbReference type="EMBL" id="LXFE01000511">
    <property type="protein sequence ID" value="OLL25061.1"/>
    <property type="molecule type" value="Genomic_DNA"/>
</dbReference>
<dbReference type="InterPro" id="IPR016069">
    <property type="entry name" value="Translin_C"/>
</dbReference>
<comment type="caution">
    <text evidence="1">The sequence shown here is derived from an EMBL/GenBank/DDBJ whole genome shotgun (WGS) entry which is preliminary data.</text>
</comment>
<evidence type="ECO:0000313" key="1">
    <source>
        <dbReference type="EMBL" id="OLL25061.1"/>
    </source>
</evidence>
<sequence length="75" mass="8922">MQDFKKPLKISTFVKELHSAFSLLNLKNDSLRRRFDSIKYDVKKVEEVVYDLTIRGLIKNQSKRKVEELDENQHA</sequence>
<dbReference type="GO" id="GO:0043565">
    <property type="term" value="F:sequence-specific DNA binding"/>
    <property type="evidence" value="ECO:0007669"/>
    <property type="project" value="InterPro"/>
</dbReference>
<accession>A0A1U7LRB8</accession>
<gene>
    <name evidence="1" type="ORF">NEOLI_002574</name>
</gene>
<evidence type="ECO:0000313" key="2">
    <source>
        <dbReference type="Proteomes" id="UP000186594"/>
    </source>
</evidence>
<dbReference type="Gene3D" id="1.20.58.200">
    <property type="entry name" value="Translin, domain 2"/>
    <property type="match status" value="1"/>
</dbReference>
<dbReference type="InterPro" id="IPR002848">
    <property type="entry name" value="Translin_fam"/>
</dbReference>
<protein>
    <recommendedName>
        <fullName evidence="3">Translin</fullName>
    </recommendedName>
</protein>
<dbReference type="STRING" id="1198029.A0A1U7LRB8"/>
<dbReference type="PANTHER" id="PTHR10741">
    <property type="entry name" value="TRANSLIN AND TRANSLIN ASSOCIATED PROTEIN X"/>
    <property type="match status" value="1"/>
</dbReference>
<reference evidence="1 2" key="1">
    <citation type="submission" date="2016-04" db="EMBL/GenBank/DDBJ databases">
        <title>Evolutionary innovation and constraint leading to complex multicellularity in the Ascomycota.</title>
        <authorList>
            <person name="Cisse O."/>
            <person name="Nguyen A."/>
            <person name="Hewitt D.A."/>
            <person name="Jedd G."/>
            <person name="Stajich J.E."/>
        </authorList>
    </citation>
    <scope>NUCLEOTIDE SEQUENCE [LARGE SCALE GENOMIC DNA]</scope>
    <source>
        <strain evidence="1 2">DAH-3</strain>
    </source>
</reference>
<dbReference type="Proteomes" id="UP000186594">
    <property type="component" value="Unassembled WGS sequence"/>
</dbReference>
<dbReference type="AlphaFoldDB" id="A0A1U7LRB8"/>
<keyword evidence="2" id="KW-1185">Reference proteome</keyword>
<name>A0A1U7LRB8_NEOID</name>
<evidence type="ECO:0008006" key="3">
    <source>
        <dbReference type="Google" id="ProtNLM"/>
    </source>
</evidence>
<organism evidence="1 2">
    <name type="scientific">Neolecta irregularis (strain DAH-3)</name>
    <dbReference type="NCBI Taxonomy" id="1198029"/>
    <lineage>
        <taxon>Eukaryota</taxon>
        <taxon>Fungi</taxon>
        <taxon>Dikarya</taxon>
        <taxon>Ascomycota</taxon>
        <taxon>Taphrinomycotina</taxon>
        <taxon>Neolectales</taxon>
        <taxon>Neolectaceae</taxon>
        <taxon>Neolecta</taxon>
    </lineage>
</organism>
<dbReference type="OrthoDB" id="829at2759"/>
<dbReference type="Pfam" id="PF01997">
    <property type="entry name" value="Translin"/>
    <property type="match status" value="1"/>
</dbReference>
<proteinExistence type="predicted"/>
<dbReference type="InterPro" id="IPR036081">
    <property type="entry name" value="Translin_sf"/>
</dbReference>